<dbReference type="SUPFAM" id="SSF110221">
    <property type="entry name" value="AbfB domain"/>
    <property type="match status" value="1"/>
</dbReference>
<organism evidence="1 2">
    <name type="scientific">Ensete ventricosum</name>
    <name type="common">Abyssinian banana</name>
    <name type="synonym">Musa ensete</name>
    <dbReference type="NCBI Taxonomy" id="4639"/>
    <lineage>
        <taxon>Eukaryota</taxon>
        <taxon>Viridiplantae</taxon>
        <taxon>Streptophyta</taxon>
        <taxon>Embryophyta</taxon>
        <taxon>Tracheophyta</taxon>
        <taxon>Spermatophyta</taxon>
        <taxon>Magnoliopsida</taxon>
        <taxon>Liliopsida</taxon>
        <taxon>Zingiberales</taxon>
        <taxon>Musaceae</taxon>
        <taxon>Ensete</taxon>
    </lineage>
</organism>
<dbReference type="GO" id="GO:0046556">
    <property type="term" value="F:alpha-L-arabinofuranosidase activity"/>
    <property type="evidence" value="ECO:0007669"/>
    <property type="project" value="InterPro"/>
</dbReference>
<dbReference type="EMBL" id="AMZH03012354">
    <property type="protein sequence ID" value="RRT51194.1"/>
    <property type="molecule type" value="Genomic_DNA"/>
</dbReference>
<dbReference type="GO" id="GO:0046373">
    <property type="term" value="P:L-arabinose metabolic process"/>
    <property type="evidence" value="ECO:0007669"/>
    <property type="project" value="InterPro"/>
</dbReference>
<proteinExistence type="predicted"/>
<dbReference type="PANTHER" id="PTHR31151">
    <property type="entry name" value="PROLINE-TRNA LIGASE (DUF1680)"/>
    <property type="match status" value="1"/>
</dbReference>
<dbReference type="Proteomes" id="UP000287651">
    <property type="component" value="Unassembled WGS sequence"/>
</dbReference>
<name>A0A426YHG5_ENSVE</name>
<evidence type="ECO:0000313" key="1">
    <source>
        <dbReference type="EMBL" id="RRT51194.1"/>
    </source>
</evidence>
<dbReference type="AlphaFoldDB" id="A0A426YHG5"/>
<protein>
    <submittedName>
        <fullName evidence="1">Uncharacterized protein</fullName>
    </submittedName>
</protein>
<dbReference type="InterPro" id="IPR036195">
    <property type="entry name" value="AbfB_ABD_sf"/>
</dbReference>
<dbReference type="PANTHER" id="PTHR31151:SF0">
    <property type="entry name" value="PROLINE-TRNA LIGASE (DUF1680)"/>
    <property type="match status" value="1"/>
</dbReference>
<accession>A0A426YHG5</accession>
<evidence type="ECO:0000313" key="2">
    <source>
        <dbReference type="Proteomes" id="UP000287651"/>
    </source>
</evidence>
<dbReference type="Gene3D" id="2.80.10.50">
    <property type="match status" value="1"/>
</dbReference>
<comment type="caution">
    <text evidence="1">The sequence shown here is derived from an EMBL/GenBank/DDBJ whole genome shotgun (WGS) entry which is preliminary data.</text>
</comment>
<sequence length="346" mass="37983">MCRSDPKRLADTLGTENEESCTTYNMLKVQQPCFCYYHLLQSVLAGNFISVTRNWMSNDIVTVTLPLRLRMESIQDDRPEYGSIQAILFGPYLLAGLTTGDWDINTGNSSSISNWITAVPASYSGQLISLTQEINGKTHVFSNSNGSLTMEELPIEGTNAAIHGTFRFVFPEKAAAVQSYVMLEPFDLPGMMVVHRGPNNGLAVSSSSTAPGADAMFNIVQGLDGEDEMVSLESSTQRGCFVCGIGGSYFSAARNKTVQLICPSDSELDMMSFRRAVSFTPVARGLRQYHPISFVAKGVSQNFLLEPLLSLRDETYTVYFHIHQQGNPVIDNFGRATSTQIESDTS</sequence>
<gene>
    <name evidence="1" type="ORF">B296_00015308</name>
</gene>
<reference evidence="1 2" key="1">
    <citation type="journal article" date="2014" name="Agronomy (Basel)">
        <title>A Draft Genome Sequence for Ensete ventricosum, the Drought-Tolerant Tree Against Hunger.</title>
        <authorList>
            <person name="Harrison J."/>
            <person name="Moore K.A."/>
            <person name="Paszkiewicz K."/>
            <person name="Jones T."/>
            <person name="Grant M."/>
            <person name="Ambacheew D."/>
            <person name="Muzemil S."/>
            <person name="Studholme D.J."/>
        </authorList>
    </citation>
    <scope>NUCLEOTIDE SEQUENCE [LARGE SCALE GENOMIC DNA]</scope>
</reference>